<dbReference type="EMBL" id="CP022189">
    <property type="protein sequence ID" value="AWI82416.1"/>
    <property type="molecule type" value="Genomic_DNA"/>
</dbReference>
<evidence type="ECO:0000313" key="3">
    <source>
        <dbReference type="Proteomes" id="UP000244915"/>
    </source>
</evidence>
<gene>
    <name evidence="2" type="ORF">CEW88_01295</name>
</gene>
<dbReference type="KEGG" id="ypac:CEW88_01295"/>
<accession>A0A2U8HBF4</accession>
<dbReference type="OrthoDB" id="283968at2"/>
<reference evidence="2 3" key="1">
    <citation type="submission" date="2017-06" db="EMBL/GenBank/DDBJ databases">
        <title>Yangia sp. YSBP01 complete genome sequence.</title>
        <authorList>
            <person name="Woo J.-H."/>
            <person name="Kim H.-S."/>
        </authorList>
    </citation>
    <scope>NUCLEOTIDE SEQUENCE [LARGE SCALE GENOMIC DNA]</scope>
    <source>
        <strain evidence="2 3">YSBP01</strain>
    </source>
</reference>
<evidence type="ECO:0000313" key="2">
    <source>
        <dbReference type="EMBL" id="AWI82416.1"/>
    </source>
</evidence>
<protein>
    <submittedName>
        <fullName evidence="2">DUF2945 domain-containing protein</fullName>
    </submittedName>
</protein>
<dbReference type="AlphaFoldDB" id="A0A2U8HBF4"/>
<dbReference type="Proteomes" id="UP000244915">
    <property type="component" value="Chromosome 1"/>
</dbReference>
<sequence length="72" mass="8210">MMSKFQVGEIVEWNWGDGRAKGKIADRFERRVTRQIKGQEITRNGSSDTPAFLIEQEDGGRVLKLESELSKV</sequence>
<name>A0A2U8HBF4_9RHOB</name>
<dbReference type="InterPro" id="IPR021331">
    <property type="entry name" value="Hva1_TUDOR"/>
</dbReference>
<organism evidence="2 3">
    <name type="scientific">Alloyangia pacifica</name>
    <dbReference type="NCBI Taxonomy" id="311180"/>
    <lineage>
        <taxon>Bacteria</taxon>
        <taxon>Pseudomonadati</taxon>
        <taxon>Pseudomonadota</taxon>
        <taxon>Alphaproteobacteria</taxon>
        <taxon>Rhodobacterales</taxon>
        <taxon>Roseobacteraceae</taxon>
        <taxon>Alloyangia</taxon>
    </lineage>
</organism>
<feature type="domain" description="Hypervirulence associated protein TUDOR" evidence="1">
    <location>
        <begin position="8"/>
        <end position="69"/>
    </location>
</feature>
<proteinExistence type="predicted"/>
<evidence type="ECO:0000259" key="1">
    <source>
        <dbReference type="Pfam" id="PF11160"/>
    </source>
</evidence>
<dbReference type="Pfam" id="PF11160">
    <property type="entry name" value="Hva1_TUDOR"/>
    <property type="match status" value="1"/>
</dbReference>